<evidence type="ECO:0000313" key="3">
    <source>
        <dbReference type="Proteomes" id="UP000689967"/>
    </source>
</evidence>
<dbReference type="RefSeq" id="WP_216876268.1">
    <property type="nucleotide sequence ID" value="NZ_JAERQM010000003.1"/>
</dbReference>
<name>A0ABS6H8L3_9PROT</name>
<feature type="region of interest" description="Disordered" evidence="1">
    <location>
        <begin position="609"/>
        <end position="653"/>
    </location>
</feature>
<accession>A0ABS6H8L3</accession>
<feature type="compositionally biased region" description="Low complexity" evidence="1">
    <location>
        <begin position="609"/>
        <end position="623"/>
    </location>
</feature>
<protein>
    <submittedName>
        <fullName evidence="2">Uncharacterized protein</fullName>
    </submittedName>
</protein>
<evidence type="ECO:0000313" key="2">
    <source>
        <dbReference type="EMBL" id="MBU8544784.1"/>
    </source>
</evidence>
<evidence type="ECO:0000256" key="1">
    <source>
        <dbReference type="SAM" id="MobiDB-lite"/>
    </source>
</evidence>
<proteinExistence type="predicted"/>
<gene>
    <name evidence="2" type="ORF">JJQ90_13770</name>
</gene>
<comment type="caution">
    <text evidence="2">The sequence shown here is derived from an EMBL/GenBank/DDBJ whole genome shotgun (WGS) entry which is preliminary data.</text>
</comment>
<sequence>MPIIEVEHGGTMRRLEVEGDFLRLSPQDQVSAASQALGGFGQGAQGRSGTIEVEIEGIPRPVRVDAAFRALSPEAQGATVDDIRRTWDARQRPPPDTSTGSALRSGVAGMAQGFGRTIGLAGAPETGADIAGAVDAPRNYQSATGEVVEGVRNWDFGRVAQNVPRMVVEQLPDMGGTLAAGRAGAMLGAPMGPWGVAAGGLAGAGVYTFGRNLGDNAHARAANSGREAPTTADMVSALPGTAAQAALGAVGARGLGVPAPAAPLSVPVGAAGRLRVATTASAREGATEVAEDIVGQTGQTLGTDRGLDVDPAQALAAGIGGTATRGAISMPGAVVRGGAESVVMASARRMVGDMTQDEAASFVRVAEMMDRHGEAAQRVTGRAVPPDELLNGLRGELGAEVRGILRSAEHEGWIDRDQRDELREVFESALRHNRALVDGEDDGAGPLGLARIDDLQAPAQFKATLRTAFRDLDTLSVAARKKNLTGPFERLFDIAGRGAGIAAGAAIGGGYGLVHGALGAVVGNPVGARIGGTIGRAVDRAAGTQLPLALLARQRAQSVLAGADPGDTRAMIGETRRTLADGRLSARAAVGLPIDRASMSPQVAAASARAEAARTTQEALTEAPATPLTEDPSAPLASPPESPVTTSAPSVPRSRMPAGWQFGIQRFAFTERNGVVLHAGDVEAALGRLEDRGVFTTDEAAAIRASSERIPPRWQQEITAEALEAAGVDPRNPFAGQGPGGGGGTIRNPAAWQSAASSYQAAAARAVRAGLEAGDHELVELAGEFSTATQTDLPWAMRVFKASALVSAAPDPVTQARRKALLAPLLKERN</sequence>
<keyword evidence="3" id="KW-1185">Reference proteome</keyword>
<dbReference type="EMBL" id="JAERQM010000003">
    <property type="protein sequence ID" value="MBU8544784.1"/>
    <property type="molecule type" value="Genomic_DNA"/>
</dbReference>
<reference evidence="2 3" key="1">
    <citation type="submission" date="2021-01" db="EMBL/GenBank/DDBJ databases">
        <title>Roseomonas sp. nov, a bacterium isolated from an oil production mixture in Yumen Oilfield.</title>
        <authorList>
            <person name="Wu D."/>
        </authorList>
    </citation>
    <scope>NUCLEOTIDE SEQUENCE [LARGE SCALE GENOMIC DNA]</scope>
    <source>
        <strain evidence="2 3">ROY-5-3</strain>
    </source>
</reference>
<dbReference type="Proteomes" id="UP000689967">
    <property type="component" value="Unassembled WGS sequence"/>
</dbReference>
<organism evidence="2 3">
    <name type="scientific">Falsiroseomonas oleicola</name>
    <dbReference type="NCBI Taxonomy" id="2801474"/>
    <lineage>
        <taxon>Bacteria</taxon>
        <taxon>Pseudomonadati</taxon>
        <taxon>Pseudomonadota</taxon>
        <taxon>Alphaproteobacteria</taxon>
        <taxon>Acetobacterales</taxon>
        <taxon>Roseomonadaceae</taxon>
        <taxon>Falsiroseomonas</taxon>
    </lineage>
</organism>